<organism evidence="4 5">
    <name type="scientific">Quercus lobata</name>
    <name type="common">Valley oak</name>
    <dbReference type="NCBI Taxonomy" id="97700"/>
    <lineage>
        <taxon>Eukaryota</taxon>
        <taxon>Viridiplantae</taxon>
        <taxon>Streptophyta</taxon>
        <taxon>Embryophyta</taxon>
        <taxon>Tracheophyta</taxon>
        <taxon>Spermatophyta</taxon>
        <taxon>Magnoliopsida</taxon>
        <taxon>eudicotyledons</taxon>
        <taxon>Gunneridae</taxon>
        <taxon>Pentapetalae</taxon>
        <taxon>rosids</taxon>
        <taxon>fabids</taxon>
        <taxon>Fagales</taxon>
        <taxon>Fagaceae</taxon>
        <taxon>Quercus</taxon>
    </lineage>
</organism>
<dbReference type="AlphaFoldDB" id="A0A7N2KPN3"/>
<dbReference type="PANTHER" id="PTHR45733">
    <property type="entry name" value="FORMIN-J"/>
    <property type="match status" value="1"/>
</dbReference>
<dbReference type="PANTHER" id="PTHR45733:SF8">
    <property type="entry name" value="FORMIN-J"/>
    <property type="match status" value="1"/>
</dbReference>
<sequence>MSAYCTLTMKCTSTGAGPRPPLRPPTPPRPVDPPPWLPRPVACMLASLCTRAFSNATRLNSPTTSSILNEFLGHAEAEVRSLASLYTNVGRNANALAQYFGEDPARFPFEQVVSTLFNFVRMFVRAHEENCK</sequence>
<evidence type="ECO:0000313" key="4">
    <source>
        <dbReference type="EnsemblPlants" id="QL01p034095:mrna"/>
    </source>
</evidence>
<comment type="similarity">
    <text evidence="1">Belongs to the formin-like family. Class-II subfamily.</text>
</comment>
<proteinExistence type="inferred from homology"/>
<feature type="compositionally biased region" description="Pro residues" evidence="2">
    <location>
        <begin position="18"/>
        <end position="34"/>
    </location>
</feature>
<reference evidence="4 5" key="1">
    <citation type="journal article" date="2016" name="G3 (Bethesda)">
        <title>First Draft Assembly and Annotation of the Genome of a California Endemic Oak Quercus lobata Nee (Fagaceae).</title>
        <authorList>
            <person name="Sork V.L."/>
            <person name="Fitz-Gibbon S.T."/>
            <person name="Puiu D."/>
            <person name="Crepeau M."/>
            <person name="Gugger P.F."/>
            <person name="Sherman R."/>
            <person name="Stevens K."/>
            <person name="Langley C.H."/>
            <person name="Pellegrini M."/>
            <person name="Salzberg S.L."/>
        </authorList>
    </citation>
    <scope>NUCLEOTIDE SEQUENCE [LARGE SCALE GENOMIC DNA]</scope>
    <source>
        <strain evidence="4 5">cv. SW786</strain>
    </source>
</reference>
<dbReference type="Proteomes" id="UP000594261">
    <property type="component" value="Chromosome 1"/>
</dbReference>
<accession>A0A7N2KPN3</accession>
<dbReference type="InterPro" id="IPR042201">
    <property type="entry name" value="FH2_Formin_sf"/>
</dbReference>
<dbReference type="EnsemblPlants" id="QL01p034095:mrna">
    <property type="protein sequence ID" value="QL01p034095:mrna"/>
    <property type="gene ID" value="QL01p034095"/>
</dbReference>
<dbReference type="Pfam" id="PF02181">
    <property type="entry name" value="FH2"/>
    <property type="match status" value="1"/>
</dbReference>
<keyword evidence="5" id="KW-1185">Reference proteome</keyword>
<dbReference type="InterPro" id="IPR015425">
    <property type="entry name" value="FH2_Formin"/>
</dbReference>
<feature type="region of interest" description="Disordered" evidence="2">
    <location>
        <begin position="13"/>
        <end position="34"/>
    </location>
</feature>
<protein>
    <recommendedName>
        <fullName evidence="3">FH2 domain-containing protein</fullName>
    </recommendedName>
</protein>
<dbReference type="SUPFAM" id="SSF101447">
    <property type="entry name" value="Formin homology 2 domain (FH2 domain)"/>
    <property type="match status" value="1"/>
</dbReference>
<feature type="domain" description="FH2" evidence="3">
    <location>
        <begin position="60"/>
        <end position="123"/>
    </location>
</feature>
<reference evidence="4" key="2">
    <citation type="submission" date="2021-01" db="UniProtKB">
        <authorList>
            <consortium name="EnsemblPlants"/>
        </authorList>
    </citation>
    <scope>IDENTIFICATION</scope>
</reference>
<evidence type="ECO:0000256" key="1">
    <source>
        <dbReference type="ARBA" id="ARBA00006468"/>
    </source>
</evidence>
<dbReference type="Gramene" id="QL01p034095:mrna">
    <property type="protein sequence ID" value="QL01p034095:mrna"/>
    <property type="gene ID" value="QL01p034095"/>
</dbReference>
<dbReference type="InterPro" id="IPR051144">
    <property type="entry name" value="Formin_homology_domain"/>
</dbReference>
<evidence type="ECO:0000256" key="2">
    <source>
        <dbReference type="SAM" id="MobiDB-lite"/>
    </source>
</evidence>
<dbReference type="Gene3D" id="1.20.58.2220">
    <property type="entry name" value="Formin, FH2 domain"/>
    <property type="match status" value="1"/>
</dbReference>
<evidence type="ECO:0000259" key="3">
    <source>
        <dbReference type="Pfam" id="PF02181"/>
    </source>
</evidence>
<dbReference type="InParanoid" id="A0A7N2KPN3"/>
<evidence type="ECO:0000313" key="5">
    <source>
        <dbReference type="Proteomes" id="UP000594261"/>
    </source>
</evidence>
<dbReference type="EMBL" id="LRBV02000001">
    <property type="status" value="NOT_ANNOTATED_CDS"/>
    <property type="molecule type" value="Genomic_DNA"/>
</dbReference>
<name>A0A7N2KPN3_QUELO</name>